<reference evidence="1" key="1">
    <citation type="journal article" date="2015" name="Nature">
        <title>Complex archaea that bridge the gap between prokaryotes and eukaryotes.</title>
        <authorList>
            <person name="Spang A."/>
            <person name="Saw J.H."/>
            <person name="Jorgensen S.L."/>
            <person name="Zaremba-Niedzwiedzka K."/>
            <person name="Martijn J."/>
            <person name="Lind A.E."/>
            <person name="van Eijk R."/>
            <person name="Schleper C."/>
            <person name="Guy L."/>
            <person name="Ettema T.J."/>
        </authorList>
    </citation>
    <scope>NUCLEOTIDE SEQUENCE</scope>
</reference>
<gene>
    <name evidence="1" type="ORF">LCGC14_0578880</name>
</gene>
<comment type="caution">
    <text evidence="1">The sequence shown here is derived from an EMBL/GenBank/DDBJ whole genome shotgun (WGS) entry which is preliminary data.</text>
</comment>
<organism evidence="1">
    <name type="scientific">marine sediment metagenome</name>
    <dbReference type="NCBI Taxonomy" id="412755"/>
    <lineage>
        <taxon>unclassified sequences</taxon>
        <taxon>metagenomes</taxon>
        <taxon>ecological metagenomes</taxon>
    </lineage>
</organism>
<name>A0A0F9U3D5_9ZZZZ</name>
<sequence>MSDKINLGMEVYDFHSGLITENFPLNSLKGNLMISGEGRSERTALLSHILNQFYARHPDIGVLLIQLGSNEDTYLYHLDKVFEYGDPELNIPYFTGKWFTDRMSERFKNYLNAIFGFRYETKWVIANLTLPYVNLSLPSSIIDFLESLKRYLISLPYYEVFIDIKVESFERAIEIFQEDPVLESTVMLPLKGGLEWLDLWSKGKKICVDLTKCGIYQQKLLVTLITQSILNYIDHNNSDSPIGIVVIEDADNIMEKPPYEEYRKKHESNMEYIRNIKEESSVLTREKIEEVYEDENYLMNVQLEEIYRRLIGSEFRDRNISLITVFENLSNIYNCVRNFTQIQLQVDEVK</sequence>
<protein>
    <submittedName>
        <fullName evidence="1">Uncharacterized protein</fullName>
    </submittedName>
</protein>
<proteinExistence type="predicted"/>
<dbReference type="AlphaFoldDB" id="A0A0F9U3D5"/>
<evidence type="ECO:0000313" key="1">
    <source>
        <dbReference type="EMBL" id="KKN55781.1"/>
    </source>
</evidence>
<accession>A0A0F9U3D5</accession>
<dbReference type="EMBL" id="LAZR01000872">
    <property type="protein sequence ID" value="KKN55781.1"/>
    <property type="molecule type" value="Genomic_DNA"/>
</dbReference>